<dbReference type="Pfam" id="PF00535">
    <property type="entry name" value="Glycos_transf_2"/>
    <property type="match status" value="1"/>
</dbReference>
<dbReference type="PANTHER" id="PTHR48090">
    <property type="entry name" value="UNDECAPRENYL-PHOSPHATE 4-DEOXY-4-FORMAMIDO-L-ARABINOSE TRANSFERASE-RELATED"/>
    <property type="match status" value="1"/>
</dbReference>
<comment type="similarity">
    <text evidence="8">Belongs to the glycosyltransferase 2 family. GtrB subfamily.</text>
</comment>
<sequence length="321" mass="36515">MDTKNNEIALSIVVPVFNEEQIIEVLVDRMVSAAESITPDYEIIFVNDGSRDTSLLKLKEACAKNPSRLHYISFSRNFGHQVAITAGMDFAKGDAVVTIDGDLQDPPELIKDMYQEYLNGYKVVYAKREKRKGETFFKLLTAKMFYRLLANMVSFEIPLDVGDFRLISRDVLEYLKKMKEPDKYLRGQIAWMGFKSTYVMFERDERKFGKTNYPFKKMLRLAFNGITAFSDSPLKLATSMGFAVCSISFLIGMYALYGYFFGHDTVPGWASTIISITFLGGVQLLSLGVIGEYISRIINNVRDRPLYIIDQSTIDSAIERP</sequence>
<proteinExistence type="inferred from homology"/>
<accession>A0A2W2AXZ6</accession>
<keyword evidence="5 9" id="KW-0812">Transmembrane</keyword>
<dbReference type="InterPro" id="IPR001173">
    <property type="entry name" value="Glyco_trans_2-like"/>
</dbReference>
<evidence type="ECO:0000256" key="2">
    <source>
        <dbReference type="ARBA" id="ARBA00022475"/>
    </source>
</evidence>
<gene>
    <name evidence="11" type="ORF">DN068_10865</name>
</gene>
<evidence type="ECO:0000256" key="9">
    <source>
        <dbReference type="SAM" id="Phobius"/>
    </source>
</evidence>
<evidence type="ECO:0000256" key="6">
    <source>
        <dbReference type="ARBA" id="ARBA00022989"/>
    </source>
</evidence>
<dbReference type="PANTHER" id="PTHR48090:SF1">
    <property type="entry name" value="PROPHAGE BACTOPRENOL GLUCOSYL TRANSFERASE HOMOLOG"/>
    <property type="match status" value="1"/>
</dbReference>
<dbReference type="GO" id="GO:0016757">
    <property type="term" value="F:glycosyltransferase activity"/>
    <property type="evidence" value="ECO:0007669"/>
    <property type="project" value="UniProtKB-KW"/>
</dbReference>
<protein>
    <submittedName>
        <fullName evidence="11">Glycosyltransferase</fullName>
    </submittedName>
</protein>
<feature type="transmembrane region" description="Helical" evidence="9">
    <location>
        <begin position="236"/>
        <end position="257"/>
    </location>
</feature>
<comment type="subcellular location">
    <subcellularLocation>
        <location evidence="1">Cell membrane</location>
        <topology evidence="1">Multi-pass membrane protein</topology>
    </subcellularLocation>
</comment>
<feature type="domain" description="Glycosyltransferase 2-like" evidence="10">
    <location>
        <begin position="11"/>
        <end position="173"/>
    </location>
</feature>
<reference evidence="11 12" key="1">
    <citation type="submission" date="2018-06" db="EMBL/GenBank/DDBJ databases">
        <title>Mucibacter soli gen. nov., sp. nov., a new member of the family Chitinophagaceae producing mucin.</title>
        <authorList>
            <person name="Kim M.-K."/>
            <person name="Park S."/>
            <person name="Kim T.-S."/>
            <person name="Joung Y."/>
            <person name="Han J.-H."/>
            <person name="Kim S.B."/>
        </authorList>
    </citation>
    <scope>NUCLEOTIDE SEQUENCE [LARGE SCALE GENOMIC DNA]</scope>
    <source>
        <strain evidence="11 12">R1-15</strain>
    </source>
</reference>
<dbReference type="GO" id="GO:0005886">
    <property type="term" value="C:plasma membrane"/>
    <property type="evidence" value="ECO:0007669"/>
    <property type="project" value="UniProtKB-SubCell"/>
</dbReference>
<dbReference type="Proteomes" id="UP000248745">
    <property type="component" value="Unassembled WGS sequence"/>
</dbReference>
<feature type="transmembrane region" description="Helical" evidence="9">
    <location>
        <begin position="269"/>
        <end position="294"/>
    </location>
</feature>
<keyword evidence="3" id="KW-0328">Glycosyltransferase</keyword>
<evidence type="ECO:0000313" key="11">
    <source>
        <dbReference type="EMBL" id="PZF72904.1"/>
    </source>
</evidence>
<dbReference type="EMBL" id="QKTW01000016">
    <property type="protein sequence ID" value="PZF72904.1"/>
    <property type="molecule type" value="Genomic_DNA"/>
</dbReference>
<keyword evidence="12" id="KW-1185">Reference proteome</keyword>
<evidence type="ECO:0000256" key="4">
    <source>
        <dbReference type="ARBA" id="ARBA00022679"/>
    </source>
</evidence>
<keyword evidence="4 11" id="KW-0808">Transferase</keyword>
<evidence type="ECO:0000313" key="12">
    <source>
        <dbReference type="Proteomes" id="UP000248745"/>
    </source>
</evidence>
<comment type="caution">
    <text evidence="11">The sequence shown here is derived from an EMBL/GenBank/DDBJ whole genome shotgun (WGS) entry which is preliminary data.</text>
</comment>
<dbReference type="Gene3D" id="3.90.550.10">
    <property type="entry name" value="Spore Coat Polysaccharide Biosynthesis Protein SpsA, Chain A"/>
    <property type="match status" value="1"/>
</dbReference>
<dbReference type="FunFam" id="3.90.550.10:FF:000079">
    <property type="entry name" value="Probable glycosyl transferase"/>
    <property type="match status" value="1"/>
</dbReference>
<evidence type="ECO:0000256" key="3">
    <source>
        <dbReference type="ARBA" id="ARBA00022676"/>
    </source>
</evidence>
<dbReference type="CDD" id="cd04187">
    <property type="entry name" value="DPM1_like_bac"/>
    <property type="match status" value="1"/>
</dbReference>
<evidence type="ECO:0000256" key="5">
    <source>
        <dbReference type="ARBA" id="ARBA00022692"/>
    </source>
</evidence>
<evidence type="ECO:0000256" key="1">
    <source>
        <dbReference type="ARBA" id="ARBA00004651"/>
    </source>
</evidence>
<dbReference type="AlphaFoldDB" id="A0A2W2AXZ6"/>
<keyword evidence="6 9" id="KW-1133">Transmembrane helix</keyword>
<dbReference type="SUPFAM" id="SSF53448">
    <property type="entry name" value="Nucleotide-diphospho-sugar transferases"/>
    <property type="match status" value="1"/>
</dbReference>
<dbReference type="OrthoDB" id="9807778at2"/>
<evidence type="ECO:0000256" key="8">
    <source>
        <dbReference type="ARBA" id="ARBA00038152"/>
    </source>
</evidence>
<organism evidence="11 12">
    <name type="scientific">Taibaiella soli</name>
    <dbReference type="NCBI Taxonomy" id="1649169"/>
    <lineage>
        <taxon>Bacteria</taxon>
        <taxon>Pseudomonadati</taxon>
        <taxon>Bacteroidota</taxon>
        <taxon>Chitinophagia</taxon>
        <taxon>Chitinophagales</taxon>
        <taxon>Chitinophagaceae</taxon>
        <taxon>Taibaiella</taxon>
    </lineage>
</organism>
<dbReference type="InterPro" id="IPR029044">
    <property type="entry name" value="Nucleotide-diphossugar_trans"/>
</dbReference>
<evidence type="ECO:0000256" key="7">
    <source>
        <dbReference type="ARBA" id="ARBA00023136"/>
    </source>
</evidence>
<keyword evidence="2" id="KW-1003">Cell membrane</keyword>
<keyword evidence="7 9" id="KW-0472">Membrane</keyword>
<dbReference type="RefSeq" id="WP_110998937.1">
    <property type="nucleotide sequence ID" value="NZ_QKTW01000016.1"/>
</dbReference>
<dbReference type="InterPro" id="IPR050256">
    <property type="entry name" value="Glycosyltransferase_2"/>
</dbReference>
<evidence type="ECO:0000259" key="10">
    <source>
        <dbReference type="Pfam" id="PF00535"/>
    </source>
</evidence>
<name>A0A2W2AXZ6_9BACT</name>